<dbReference type="AlphaFoldDB" id="A0A291BA58"/>
<evidence type="ECO:0000313" key="2">
    <source>
        <dbReference type="Proteomes" id="UP000218160"/>
    </source>
</evidence>
<dbReference type="KEGG" id="elux:BTN50_1391"/>
<dbReference type="Proteomes" id="UP000218160">
    <property type="component" value="Chromosome 1"/>
</dbReference>
<reference evidence="2" key="1">
    <citation type="submission" date="2017-04" db="EMBL/GenBank/DDBJ databases">
        <title>Genome evolution of the luminous symbionts of deep sea anglerfish.</title>
        <authorList>
            <person name="Hendry T.A."/>
        </authorList>
    </citation>
    <scope>NUCLEOTIDE SEQUENCE [LARGE SCALE GENOMIC DNA]</scope>
</reference>
<name>A0A291BA58_9GAMM</name>
<proteinExistence type="predicted"/>
<protein>
    <submittedName>
        <fullName evidence="1">Uncharacterized protein</fullName>
    </submittedName>
</protein>
<keyword evidence="2" id="KW-1185">Reference proteome</keyword>
<gene>
    <name evidence="1" type="ORF">BTN50_1391</name>
</gene>
<evidence type="ECO:0000313" key="1">
    <source>
        <dbReference type="EMBL" id="ATF09871.1"/>
    </source>
</evidence>
<organism evidence="1 2">
    <name type="scientific">Candidatus Enterovibrio altilux</name>
    <dbReference type="NCBI Taxonomy" id="1927128"/>
    <lineage>
        <taxon>Bacteria</taxon>
        <taxon>Pseudomonadati</taxon>
        <taxon>Pseudomonadota</taxon>
        <taxon>Gammaproteobacteria</taxon>
        <taxon>Vibrionales</taxon>
        <taxon>Vibrionaceae</taxon>
        <taxon>Enterovibrio</taxon>
    </lineage>
</organism>
<sequence length="48" mass="5561">MCWSDVDIERRQTNGKQRVLAKIRVRAETSKVRNNRVFIAEAESTLNA</sequence>
<dbReference type="EMBL" id="CP020660">
    <property type="protein sequence ID" value="ATF09871.1"/>
    <property type="molecule type" value="Genomic_DNA"/>
</dbReference>
<accession>A0A291BA58</accession>